<proteinExistence type="predicted"/>
<dbReference type="GO" id="GO:0003700">
    <property type="term" value="F:DNA-binding transcription factor activity"/>
    <property type="evidence" value="ECO:0007669"/>
    <property type="project" value="InterPro"/>
</dbReference>
<dbReference type="PANTHER" id="PTHR30204">
    <property type="entry name" value="REDOX-CYCLING DRUG-SENSING TRANSCRIPTIONAL ACTIVATOR SOXR"/>
    <property type="match status" value="1"/>
</dbReference>
<keyword evidence="2" id="KW-0805">Transcription regulation</keyword>
<keyword evidence="4" id="KW-0804">Transcription</keyword>
<dbReference type="InterPro" id="IPR000551">
    <property type="entry name" value="MerR-type_HTH_dom"/>
</dbReference>
<evidence type="ECO:0000256" key="3">
    <source>
        <dbReference type="ARBA" id="ARBA00023125"/>
    </source>
</evidence>
<dbReference type="SMART" id="SM00422">
    <property type="entry name" value="HTH_MERR"/>
    <property type="match status" value="1"/>
</dbReference>
<evidence type="ECO:0000259" key="5">
    <source>
        <dbReference type="PROSITE" id="PS50937"/>
    </source>
</evidence>
<dbReference type="InterPro" id="IPR009061">
    <property type="entry name" value="DNA-bd_dom_put_sf"/>
</dbReference>
<keyword evidence="3 6" id="KW-0238">DNA-binding</keyword>
<sequence>MELTVGKLGAKYNLSRSTLLYYDKIGLLKPSFHIQGEYRHYTAADEQRLIKICHYRKAGIQLKEIKVLLDSPETSFTAILNKRFGELNDEIQKLYQQQRIIAGLLKNCGKLNESGVMTKELWTSLLETSGFTDKDMYEWHVAFERTAPDKHQLFLEYLQIPDDEIAVIRGWATGPVSSSNQ</sequence>
<feature type="domain" description="HTH merR-type" evidence="5">
    <location>
        <begin position="1"/>
        <end position="71"/>
    </location>
</feature>
<keyword evidence="7" id="KW-1185">Reference proteome</keyword>
<dbReference type="PANTHER" id="PTHR30204:SF69">
    <property type="entry name" value="MERR-FAMILY TRANSCRIPTIONAL REGULATOR"/>
    <property type="match status" value="1"/>
</dbReference>
<evidence type="ECO:0000256" key="4">
    <source>
        <dbReference type="ARBA" id="ARBA00023163"/>
    </source>
</evidence>
<dbReference type="Proteomes" id="UP000184603">
    <property type="component" value="Unassembled WGS sequence"/>
</dbReference>
<organism evidence="6 7">
    <name type="scientific">Desulfopila aestuarii DSM 18488</name>
    <dbReference type="NCBI Taxonomy" id="1121416"/>
    <lineage>
        <taxon>Bacteria</taxon>
        <taxon>Pseudomonadati</taxon>
        <taxon>Thermodesulfobacteriota</taxon>
        <taxon>Desulfobulbia</taxon>
        <taxon>Desulfobulbales</taxon>
        <taxon>Desulfocapsaceae</taxon>
        <taxon>Desulfopila</taxon>
    </lineage>
</organism>
<evidence type="ECO:0000313" key="6">
    <source>
        <dbReference type="EMBL" id="SHO53658.1"/>
    </source>
</evidence>
<dbReference type="GO" id="GO:0003677">
    <property type="term" value="F:DNA binding"/>
    <property type="evidence" value="ECO:0007669"/>
    <property type="project" value="UniProtKB-KW"/>
</dbReference>
<gene>
    <name evidence="6" type="ORF">SAMN02745220_05246</name>
</gene>
<dbReference type="PROSITE" id="PS50937">
    <property type="entry name" value="HTH_MERR_2"/>
    <property type="match status" value="1"/>
</dbReference>
<keyword evidence="1" id="KW-0678">Repressor</keyword>
<dbReference type="RefSeq" id="WP_073617208.1">
    <property type="nucleotide sequence ID" value="NZ_FRFE01000067.1"/>
</dbReference>
<name>A0A1M7YM30_9BACT</name>
<dbReference type="AlphaFoldDB" id="A0A1M7YM30"/>
<dbReference type="STRING" id="1121416.SAMN02745220_05246"/>
<evidence type="ECO:0000313" key="7">
    <source>
        <dbReference type="Proteomes" id="UP000184603"/>
    </source>
</evidence>
<protein>
    <submittedName>
        <fullName evidence="6">DNA-binding transcriptional regulator, MerR family</fullName>
    </submittedName>
</protein>
<dbReference type="EMBL" id="FRFE01000067">
    <property type="protein sequence ID" value="SHO53658.1"/>
    <property type="molecule type" value="Genomic_DNA"/>
</dbReference>
<dbReference type="OrthoDB" id="9811000at2"/>
<accession>A0A1M7YM30</accession>
<evidence type="ECO:0000256" key="1">
    <source>
        <dbReference type="ARBA" id="ARBA00022491"/>
    </source>
</evidence>
<evidence type="ECO:0000256" key="2">
    <source>
        <dbReference type="ARBA" id="ARBA00023015"/>
    </source>
</evidence>
<dbReference type="Gene3D" id="1.10.1660.10">
    <property type="match status" value="1"/>
</dbReference>
<dbReference type="Pfam" id="PF13411">
    <property type="entry name" value="MerR_1"/>
    <property type="match status" value="1"/>
</dbReference>
<reference evidence="6 7" key="1">
    <citation type="submission" date="2016-12" db="EMBL/GenBank/DDBJ databases">
        <authorList>
            <person name="Song W.-J."/>
            <person name="Kurnit D.M."/>
        </authorList>
    </citation>
    <scope>NUCLEOTIDE SEQUENCE [LARGE SCALE GENOMIC DNA]</scope>
    <source>
        <strain evidence="6 7">DSM 18488</strain>
    </source>
</reference>
<dbReference type="InterPro" id="IPR047057">
    <property type="entry name" value="MerR_fam"/>
</dbReference>
<dbReference type="SUPFAM" id="SSF46955">
    <property type="entry name" value="Putative DNA-binding domain"/>
    <property type="match status" value="1"/>
</dbReference>